<comment type="caution">
    <text evidence="1">The sequence shown here is derived from an EMBL/GenBank/DDBJ whole genome shotgun (WGS) entry which is preliminary data.</text>
</comment>
<accession>A0A1J5B689</accession>
<reference evidence="1 2" key="1">
    <citation type="journal article" date="2016" name="Environ. Microbiol.">
        <title>Genomic resolution of a cold subsurface aquifer community provides metabolic insights for novel microbes adapted to high CO concentrations.</title>
        <authorList>
            <person name="Probst A.J."/>
            <person name="Castelle C.J."/>
            <person name="Singh A."/>
            <person name="Brown C.T."/>
            <person name="Anantharaman K."/>
            <person name="Sharon I."/>
            <person name="Hug L.A."/>
            <person name="Burstein D."/>
            <person name="Emerson J.B."/>
            <person name="Thomas B.C."/>
            <person name="Banfield J.F."/>
        </authorList>
    </citation>
    <scope>NUCLEOTIDE SEQUENCE [LARGE SCALE GENOMIC DNA]</scope>
    <source>
        <strain evidence="1">CG2_30_44_31</strain>
    </source>
</reference>
<gene>
    <name evidence="1" type="ORF">AUK18_01825</name>
</gene>
<proteinExistence type="predicted"/>
<evidence type="ECO:0000313" key="1">
    <source>
        <dbReference type="EMBL" id="OIP03490.1"/>
    </source>
</evidence>
<evidence type="ECO:0000313" key="2">
    <source>
        <dbReference type="Proteomes" id="UP000183605"/>
    </source>
</evidence>
<protein>
    <recommendedName>
        <fullName evidence="3">DUF5678 domain-containing protein</fullName>
    </recommendedName>
</protein>
<dbReference type="Proteomes" id="UP000183605">
    <property type="component" value="Unassembled WGS sequence"/>
</dbReference>
<name>A0A1J5B689_9BACT</name>
<dbReference type="AlphaFoldDB" id="A0A1J5B689"/>
<organism evidence="1 2">
    <name type="scientific">Candidatus Beckwithbacteria bacterium CG2_30_44_31</name>
    <dbReference type="NCBI Taxonomy" id="1805035"/>
    <lineage>
        <taxon>Bacteria</taxon>
        <taxon>Candidatus Beckwithiibacteriota</taxon>
    </lineage>
</organism>
<evidence type="ECO:0008006" key="3">
    <source>
        <dbReference type="Google" id="ProtNLM"/>
    </source>
</evidence>
<dbReference type="EMBL" id="MNXQ01000035">
    <property type="protein sequence ID" value="OIP03490.1"/>
    <property type="molecule type" value="Genomic_DNA"/>
</dbReference>
<sequence>MKTINLKKTLAKYQSGWVAINKNFKVVGHAKNFRTLADRYELKHKIVLMPASSDYSGLVTRFHG</sequence>